<dbReference type="HOGENOM" id="CLU_037241_0_0_1"/>
<organism evidence="1 2">
    <name type="scientific">Pisolithus microcarpus 441</name>
    <dbReference type="NCBI Taxonomy" id="765257"/>
    <lineage>
        <taxon>Eukaryota</taxon>
        <taxon>Fungi</taxon>
        <taxon>Dikarya</taxon>
        <taxon>Basidiomycota</taxon>
        <taxon>Agaricomycotina</taxon>
        <taxon>Agaricomycetes</taxon>
        <taxon>Agaricomycetidae</taxon>
        <taxon>Boletales</taxon>
        <taxon>Sclerodermatineae</taxon>
        <taxon>Pisolithaceae</taxon>
        <taxon>Pisolithus</taxon>
    </lineage>
</organism>
<dbReference type="EMBL" id="KN833696">
    <property type="protein sequence ID" value="KIK27378.1"/>
    <property type="molecule type" value="Genomic_DNA"/>
</dbReference>
<accession>A0A0D0A5P3</accession>
<dbReference type="STRING" id="765257.A0A0D0A5P3"/>
<keyword evidence="2" id="KW-1185">Reference proteome</keyword>
<dbReference type="OrthoDB" id="3249923at2759"/>
<evidence type="ECO:0000313" key="2">
    <source>
        <dbReference type="Proteomes" id="UP000054018"/>
    </source>
</evidence>
<reference evidence="2" key="2">
    <citation type="submission" date="2015-01" db="EMBL/GenBank/DDBJ databases">
        <title>Evolutionary Origins and Diversification of the Mycorrhizal Mutualists.</title>
        <authorList>
            <consortium name="DOE Joint Genome Institute"/>
            <consortium name="Mycorrhizal Genomics Consortium"/>
            <person name="Kohler A."/>
            <person name="Kuo A."/>
            <person name="Nagy L.G."/>
            <person name="Floudas D."/>
            <person name="Copeland A."/>
            <person name="Barry K.W."/>
            <person name="Cichocki N."/>
            <person name="Veneault-Fourrey C."/>
            <person name="LaButti K."/>
            <person name="Lindquist E.A."/>
            <person name="Lipzen A."/>
            <person name="Lundell T."/>
            <person name="Morin E."/>
            <person name="Murat C."/>
            <person name="Riley R."/>
            <person name="Ohm R."/>
            <person name="Sun H."/>
            <person name="Tunlid A."/>
            <person name="Henrissat B."/>
            <person name="Grigoriev I.V."/>
            <person name="Hibbett D.S."/>
            <person name="Martin F."/>
        </authorList>
    </citation>
    <scope>NUCLEOTIDE SEQUENCE [LARGE SCALE GENOMIC DNA]</scope>
    <source>
        <strain evidence="2">441</strain>
    </source>
</reference>
<dbReference type="Proteomes" id="UP000054018">
    <property type="component" value="Unassembled WGS sequence"/>
</dbReference>
<sequence>MSLYDTGDRSRTHDIVDNDIAEEPTHTTHPRLPFLRRNVREGFKHRCKMLGVDPNKTSPPTHPISVTYPCLPSNTEEQGVPTTNKTAVRSWSCVMCDLHGVFNNRTVLHKHLSWDHPEIDVKWNTDYSELLLLKRDAPINLATARSVSVAPPVIEEDKKLKFTSSTERRPTPSVAGNFGPTARHPYIPESSDIYSCRPGGPRLYDILSALPLEPFGVLSWVVVDREEELFELDDVLDEDKVMLALWYRWIFLNRNKFIASYFNGAKAFVTENWKLIRQAAGVAALRTWLLVLCVNNFLLPLEVVSLMQYYQNLAATENASG</sequence>
<gene>
    <name evidence="1" type="ORF">PISMIDRAFT_183317</name>
</gene>
<evidence type="ECO:0000313" key="1">
    <source>
        <dbReference type="EMBL" id="KIK27378.1"/>
    </source>
</evidence>
<name>A0A0D0A5P3_9AGAM</name>
<proteinExistence type="predicted"/>
<reference evidence="1 2" key="1">
    <citation type="submission" date="2014-04" db="EMBL/GenBank/DDBJ databases">
        <authorList>
            <consortium name="DOE Joint Genome Institute"/>
            <person name="Kuo A."/>
            <person name="Kohler A."/>
            <person name="Costa M.D."/>
            <person name="Nagy L.G."/>
            <person name="Floudas D."/>
            <person name="Copeland A."/>
            <person name="Barry K.W."/>
            <person name="Cichocki N."/>
            <person name="Veneault-Fourrey C."/>
            <person name="LaButti K."/>
            <person name="Lindquist E.A."/>
            <person name="Lipzen A."/>
            <person name="Lundell T."/>
            <person name="Morin E."/>
            <person name="Murat C."/>
            <person name="Sun H."/>
            <person name="Tunlid A."/>
            <person name="Henrissat B."/>
            <person name="Grigoriev I.V."/>
            <person name="Hibbett D.S."/>
            <person name="Martin F."/>
            <person name="Nordberg H.P."/>
            <person name="Cantor M.N."/>
            <person name="Hua S.X."/>
        </authorList>
    </citation>
    <scope>NUCLEOTIDE SEQUENCE [LARGE SCALE GENOMIC DNA]</scope>
    <source>
        <strain evidence="1 2">441</strain>
    </source>
</reference>
<protein>
    <submittedName>
        <fullName evidence="1">Uncharacterized protein</fullName>
    </submittedName>
</protein>
<dbReference type="AlphaFoldDB" id="A0A0D0A5P3"/>